<gene>
    <name evidence="1" type="ORF">A3J59_00060</name>
</gene>
<dbReference type="Proteomes" id="UP000177310">
    <property type="component" value="Unassembled WGS sequence"/>
</dbReference>
<dbReference type="STRING" id="1797542.A3J59_00060"/>
<reference evidence="1 2" key="1">
    <citation type="journal article" date="2016" name="Nat. Commun.">
        <title>Thousands of microbial genomes shed light on interconnected biogeochemical processes in an aquifer system.</title>
        <authorList>
            <person name="Anantharaman K."/>
            <person name="Brown C.T."/>
            <person name="Hug L.A."/>
            <person name="Sharon I."/>
            <person name="Castelle C.J."/>
            <person name="Probst A.J."/>
            <person name="Thomas B.C."/>
            <person name="Singh A."/>
            <person name="Wilkins M.J."/>
            <person name="Karaoz U."/>
            <person name="Brodie E.L."/>
            <person name="Williams K.H."/>
            <person name="Hubbard S.S."/>
            <person name="Banfield J.F."/>
        </authorList>
    </citation>
    <scope>NUCLEOTIDE SEQUENCE [LARGE SCALE GENOMIC DNA]</scope>
</reference>
<dbReference type="EMBL" id="MHIL01000037">
    <property type="protein sequence ID" value="OGY49995.1"/>
    <property type="molecule type" value="Genomic_DNA"/>
</dbReference>
<sequence length="122" mass="13811">MTAFQEIWNVFSTGKGAVQGLDAISLSAVFRIAEMELRNDFRAKSMREGFLEHEPRTIGQLISSDLLDELVQEIKNHTRFNGTVVLNTDGRRRYENLADVGFMITDRGFKTVILSRDGIQST</sequence>
<proteinExistence type="predicted"/>
<organism evidence="1 2">
    <name type="scientific">Candidatus Buchananbacteria bacterium RIFCSPHIGHO2_02_FULL_56_16</name>
    <dbReference type="NCBI Taxonomy" id="1797542"/>
    <lineage>
        <taxon>Bacteria</taxon>
        <taxon>Candidatus Buchananiibacteriota</taxon>
    </lineage>
</organism>
<evidence type="ECO:0000313" key="2">
    <source>
        <dbReference type="Proteomes" id="UP000177310"/>
    </source>
</evidence>
<evidence type="ECO:0000313" key="1">
    <source>
        <dbReference type="EMBL" id="OGY49995.1"/>
    </source>
</evidence>
<dbReference type="AlphaFoldDB" id="A0A1G1YCB6"/>
<name>A0A1G1YCB6_9BACT</name>
<comment type="caution">
    <text evidence="1">The sequence shown here is derived from an EMBL/GenBank/DDBJ whole genome shotgun (WGS) entry which is preliminary data.</text>
</comment>
<protein>
    <submittedName>
        <fullName evidence="1">Uncharacterized protein</fullName>
    </submittedName>
</protein>
<accession>A0A1G1YCB6</accession>